<dbReference type="EMBL" id="LANJ01000016">
    <property type="protein sequence ID" value="KKC38297.1"/>
    <property type="molecule type" value="Genomic_DNA"/>
</dbReference>
<evidence type="ECO:0000256" key="2">
    <source>
        <dbReference type="ARBA" id="ARBA00023169"/>
    </source>
</evidence>
<dbReference type="Pfam" id="PF02397">
    <property type="entry name" value="Bac_transf"/>
    <property type="match status" value="1"/>
</dbReference>
<organism evidence="5 6">
    <name type="scientific">Devosia epidermidihirudinis</name>
    <dbReference type="NCBI Taxonomy" id="1293439"/>
    <lineage>
        <taxon>Bacteria</taxon>
        <taxon>Pseudomonadati</taxon>
        <taxon>Pseudomonadota</taxon>
        <taxon>Alphaproteobacteria</taxon>
        <taxon>Hyphomicrobiales</taxon>
        <taxon>Devosiaceae</taxon>
        <taxon>Devosia</taxon>
    </lineage>
</organism>
<feature type="transmembrane region" description="Helical" evidence="3">
    <location>
        <begin position="7"/>
        <end position="25"/>
    </location>
</feature>
<protein>
    <recommendedName>
        <fullName evidence="4">Bacterial sugar transferase domain-containing protein</fullName>
    </recommendedName>
</protein>
<feature type="transmembrane region" description="Helical" evidence="3">
    <location>
        <begin position="59"/>
        <end position="80"/>
    </location>
</feature>
<keyword evidence="6" id="KW-1185">Reference proteome</keyword>
<feature type="domain" description="Bacterial sugar transferase" evidence="4">
    <location>
        <begin position="213"/>
        <end position="392"/>
    </location>
</feature>
<feature type="transmembrane region" description="Helical" evidence="3">
    <location>
        <begin position="31"/>
        <end position="52"/>
    </location>
</feature>
<evidence type="ECO:0000313" key="5">
    <source>
        <dbReference type="EMBL" id="KKC38297.1"/>
    </source>
</evidence>
<dbReference type="PANTHER" id="PTHR30576:SF0">
    <property type="entry name" value="UNDECAPRENYL-PHOSPHATE N-ACETYLGALACTOSAMINYL 1-PHOSPHATE TRANSFERASE-RELATED"/>
    <property type="match status" value="1"/>
</dbReference>
<dbReference type="PATRIC" id="fig|1293439.3.peg.1647"/>
<dbReference type="Proteomes" id="UP000033411">
    <property type="component" value="Unassembled WGS sequence"/>
</dbReference>
<dbReference type="GO" id="GO:0016780">
    <property type="term" value="F:phosphotransferase activity, for other substituted phosphate groups"/>
    <property type="evidence" value="ECO:0007669"/>
    <property type="project" value="TreeGrafter"/>
</dbReference>
<evidence type="ECO:0000256" key="1">
    <source>
        <dbReference type="ARBA" id="ARBA00006464"/>
    </source>
</evidence>
<evidence type="ECO:0000259" key="4">
    <source>
        <dbReference type="Pfam" id="PF02397"/>
    </source>
</evidence>
<proteinExistence type="inferred from homology"/>
<feature type="transmembrane region" description="Helical" evidence="3">
    <location>
        <begin position="218"/>
        <end position="239"/>
    </location>
</feature>
<keyword evidence="3" id="KW-1133">Transmembrane helix</keyword>
<comment type="caution">
    <text evidence="5">The sequence shown here is derived from an EMBL/GenBank/DDBJ whole genome shotgun (WGS) entry which is preliminary data.</text>
</comment>
<dbReference type="InterPro" id="IPR003362">
    <property type="entry name" value="Bact_transf"/>
</dbReference>
<feature type="transmembrane region" description="Helical" evidence="3">
    <location>
        <begin position="86"/>
        <end position="107"/>
    </location>
</feature>
<sequence>MLPPLTVAWMLQAAVYALIIFRAGRNDWPNVAAVLLSLLVLLLAAALVLTMLKRQESPLSTASVVGVVAFVFGVAGLSALRIPISYVALSACAPMFCAGLAVSNYLLQRANCHRVGLLEFEDAAEIVQQFPFSLPLISFETPCLRAFDKVLIDTAAHQSPEYSAAVTRLYMSGFEVVPWSYHLERVTGRAKIEEFDVSDLVFRPDQIYYAFVKRTIDIASVIVLLPIAIPVATIIWTYIRLLDGGPSLFIQERRGFAGSSFRMYKFRTMRKGTEAGATQADDGRILPGCKILRQLRLDELPQLLNILKGEMSWIGPRPVSLEIAEALEQRLPQYVNRQLVPPGLSGWAQVKLGYTSDLDQEVTKLSFDLYYIKHMSFDLDLLILIKTARTVLWRIGAL</sequence>
<gene>
    <name evidence="5" type="ORF">WH87_10305</name>
</gene>
<evidence type="ECO:0000256" key="3">
    <source>
        <dbReference type="SAM" id="Phobius"/>
    </source>
</evidence>
<keyword evidence="3" id="KW-0812">Transmembrane</keyword>
<reference evidence="5 6" key="1">
    <citation type="submission" date="2015-03" db="EMBL/GenBank/DDBJ databases">
        <authorList>
            <person name="Lepp D."/>
            <person name="Hassan Y.I."/>
            <person name="Li X.-Z."/>
            <person name="Zhou T."/>
        </authorList>
    </citation>
    <scope>NUCLEOTIDE SEQUENCE [LARGE SCALE GENOMIC DNA]</scope>
    <source>
        <strain evidence="5 6">E84</strain>
    </source>
</reference>
<dbReference type="GO" id="GO:0000271">
    <property type="term" value="P:polysaccharide biosynthetic process"/>
    <property type="evidence" value="ECO:0007669"/>
    <property type="project" value="UniProtKB-KW"/>
</dbReference>
<keyword evidence="3" id="KW-0472">Membrane</keyword>
<keyword evidence="2" id="KW-0270">Exopolysaccharide synthesis</keyword>
<dbReference type="PANTHER" id="PTHR30576">
    <property type="entry name" value="COLANIC BIOSYNTHESIS UDP-GLUCOSE LIPID CARRIER TRANSFERASE"/>
    <property type="match status" value="1"/>
</dbReference>
<evidence type="ECO:0000313" key="6">
    <source>
        <dbReference type="Proteomes" id="UP000033411"/>
    </source>
</evidence>
<dbReference type="STRING" id="1293439.WH87_10305"/>
<name>A0A0F5QBC4_9HYPH</name>
<comment type="similarity">
    <text evidence="1">Belongs to the bacterial sugar transferase family.</text>
</comment>
<dbReference type="AlphaFoldDB" id="A0A0F5QBC4"/>
<accession>A0A0F5QBC4</accession>